<evidence type="ECO:0000259" key="2">
    <source>
        <dbReference type="Pfam" id="PF12146"/>
    </source>
</evidence>
<dbReference type="GO" id="GO:0016787">
    <property type="term" value="F:hydrolase activity"/>
    <property type="evidence" value="ECO:0007669"/>
    <property type="project" value="UniProtKB-KW"/>
</dbReference>
<organism evidence="3 4">
    <name type="scientific">Limnovirga soli</name>
    <dbReference type="NCBI Taxonomy" id="2656915"/>
    <lineage>
        <taxon>Bacteria</taxon>
        <taxon>Pseudomonadati</taxon>
        <taxon>Bacteroidota</taxon>
        <taxon>Chitinophagia</taxon>
        <taxon>Chitinophagales</taxon>
        <taxon>Chitinophagaceae</taxon>
        <taxon>Limnovirga</taxon>
    </lineage>
</organism>
<keyword evidence="3" id="KW-0378">Hydrolase</keyword>
<evidence type="ECO:0000313" key="4">
    <source>
        <dbReference type="Proteomes" id="UP000598971"/>
    </source>
</evidence>
<feature type="domain" description="Serine aminopeptidase S33" evidence="2">
    <location>
        <begin position="75"/>
        <end position="183"/>
    </location>
</feature>
<dbReference type="InterPro" id="IPR029058">
    <property type="entry name" value="AB_hydrolase_fold"/>
</dbReference>
<dbReference type="RefSeq" id="WP_171607050.1">
    <property type="nucleotide sequence ID" value="NZ_WHPF01000004.1"/>
</dbReference>
<dbReference type="Proteomes" id="UP000598971">
    <property type="component" value="Unassembled WGS sequence"/>
</dbReference>
<gene>
    <name evidence="3" type="ORF">GD597_06600</name>
</gene>
<name>A0A8J8FCC3_9BACT</name>
<keyword evidence="4" id="KW-1185">Reference proteome</keyword>
<dbReference type="EMBL" id="WHPF01000004">
    <property type="protein sequence ID" value="NNV55120.1"/>
    <property type="molecule type" value="Genomic_DNA"/>
</dbReference>
<dbReference type="AlphaFoldDB" id="A0A8J8FCC3"/>
<reference evidence="3" key="1">
    <citation type="submission" date="2019-10" db="EMBL/GenBank/DDBJ databases">
        <title>Draft genome sequence of Panacibacter sp. KCS-6.</title>
        <authorList>
            <person name="Yim K.J."/>
        </authorList>
    </citation>
    <scope>NUCLEOTIDE SEQUENCE</scope>
    <source>
        <strain evidence="3">KCS-6</strain>
    </source>
</reference>
<keyword evidence="1" id="KW-0812">Transmembrane</keyword>
<dbReference type="PANTHER" id="PTHR12277">
    <property type="entry name" value="ALPHA/BETA HYDROLASE DOMAIN-CONTAINING PROTEIN"/>
    <property type="match status" value="1"/>
</dbReference>
<dbReference type="Pfam" id="PF12146">
    <property type="entry name" value="Hydrolase_4"/>
    <property type="match status" value="1"/>
</dbReference>
<dbReference type="InterPro" id="IPR022742">
    <property type="entry name" value="Hydrolase_4"/>
</dbReference>
<sequence length="270" mass="31857">MLQGLLLTINPTILYIAIGYIAVVVLAYFIQERFIFKPEKLSSDFTYKYDIPFKELFFEIEQGVSINGLHFYCNKPNGLILYLHGNTRSIKGWSKYAKDFYRYNYDVVLIDYRGFGKSTGKRSEKDILKDIQFVYDTLAVMYHEHHILVYGRSMGSGFATKIAADNKPRYLIIDSPYFSFKKVAERYIPFLPHQWVLRYHLRTDKWITKVNCHTYIIHGTKDWLIPISHSEQLQQLNPHKITLIRIHGGGHNNLPSYPEYHNFIRDILLY</sequence>
<keyword evidence="1" id="KW-0472">Membrane</keyword>
<proteinExistence type="predicted"/>
<evidence type="ECO:0000256" key="1">
    <source>
        <dbReference type="SAM" id="Phobius"/>
    </source>
</evidence>
<keyword evidence="1" id="KW-1133">Transmembrane helix</keyword>
<dbReference type="SUPFAM" id="SSF53474">
    <property type="entry name" value="alpha/beta-Hydrolases"/>
    <property type="match status" value="1"/>
</dbReference>
<accession>A0A8J8FCC3</accession>
<evidence type="ECO:0000313" key="3">
    <source>
        <dbReference type="EMBL" id="NNV55120.1"/>
    </source>
</evidence>
<feature type="transmembrane region" description="Helical" evidence="1">
    <location>
        <begin position="12"/>
        <end position="30"/>
    </location>
</feature>
<dbReference type="Gene3D" id="3.40.50.1820">
    <property type="entry name" value="alpha/beta hydrolase"/>
    <property type="match status" value="1"/>
</dbReference>
<comment type="caution">
    <text evidence="3">The sequence shown here is derived from an EMBL/GenBank/DDBJ whole genome shotgun (WGS) entry which is preliminary data.</text>
</comment>
<dbReference type="PANTHER" id="PTHR12277:SF81">
    <property type="entry name" value="PROTEIN ABHD13"/>
    <property type="match status" value="1"/>
</dbReference>
<protein>
    <submittedName>
        <fullName evidence="3">Alpha/beta fold hydrolase</fullName>
    </submittedName>
</protein>